<gene>
    <name evidence="3" type="ORF">NO357_01245</name>
</gene>
<name>A0AAE3W967_9RHOB</name>
<keyword evidence="1" id="KW-0472">Membrane</keyword>
<dbReference type="SUPFAM" id="SSF103247">
    <property type="entry name" value="TT1751-like"/>
    <property type="match status" value="1"/>
</dbReference>
<evidence type="ECO:0000313" key="4">
    <source>
        <dbReference type="Proteomes" id="UP001226762"/>
    </source>
</evidence>
<dbReference type="Proteomes" id="UP001226762">
    <property type="component" value="Unassembled WGS sequence"/>
</dbReference>
<feature type="domain" description="DUF302" evidence="2">
    <location>
        <begin position="99"/>
        <end position="157"/>
    </location>
</feature>
<evidence type="ECO:0000259" key="2">
    <source>
        <dbReference type="Pfam" id="PF03625"/>
    </source>
</evidence>
<dbReference type="InterPro" id="IPR005180">
    <property type="entry name" value="DUF302"/>
</dbReference>
<keyword evidence="1" id="KW-1133">Transmembrane helix</keyword>
<dbReference type="EMBL" id="JANHAX010000001">
    <property type="protein sequence ID" value="MDQ2088524.1"/>
    <property type="molecule type" value="Genomic_DNA"/>
</dbReference>
<organism evidence="3 4">
    <name type="scientific">Marimonas arenosa</name>
    <dbReference type="NCBI Taxonomy" id="1795305"/>
    <lineage>
        <taxon>Bacteria</taxon>
        <taxon>Pseudomonadati</taxon>
        <taxon>Pseudomonadota</taxon>
        <taxon>Alphaproteobacteria</taxon>
        <taxon>Rhodobacterales</taxon>
        <taxon>Paracoccaceae</taxon>
        <taxon>Marimonas</taxon>
    </lineage>
</organism>
<keyword evidence="4" id="KW-1185">Reference proteome</keyword>
<reference evidence="3" key="1">
    <citation type="submission" date="2022-07" db="EMBL/GenBank/DDBJ databases">
        <authorList>
            <person name="Otstavnykh N."/>
            <person name="Isaeva M."/>
            <person name="Bystritskaya E."/>
        </authorList>
    </citation>
    <scope>NUCLEOTIDE SEQUENCE</scope>
    <source>
        <strain evidence="3">KCTC 52189</strain>
    </source>
</reference>
<evidence type="ECO:0000256" key="1">
    <source>
        <dbReference type="SAM" id="Phobius"/>
    </source>
</evidence>
<dbReference type="RefSeq" id="WP_306733789.1">
    <property type="nucleotide sequence ID" value="NZ_JANHAX010000001.1"/>
</dbReference>
<feature type="transmembrane region" description="Helical" evidence="1">
    <location>
        <begin position="7"/>
        <end position="27"/>
    </location>
</feature>
<dbReference type="Pfam" id="PF03625">
    <property type="entry name" value="DUF302"/>
    <property type="match status" value="1"/>
</dbReference>
<dbReference type="CDD" id="cd14797">
    <property type="entry name" value="DUF302"/>
    <property type="match status" value="1"/>
</dbReference>
<proteinExistence type="predicted"/>
<accession>A0AAE3W967</accession>
<comment type="caution">
    <text evidence="3">The sequence shown here is derived from an EMBL/GenBank/DDBJ whole genome shotgun (WGS) entry which is preliminary data.</text>
</comment>
<dbReference type="InterPro" id="IPR035923">
    <property type="entry name" value="TT1751-like_sf"/>
</dbReference>
<evidence type="ECO:0000313" key="3">
    <source>
        <dbReference type="EMBL" id="MDQ2088524.1"/>
    </source>
</evidence>
<reference evidence="3" key="2">
    <citation type="submission" date="2023-02" db="EMBL/GenBank/DDBJ databases">
        <title>'Rhodoalgimonas zhirmunskyi' gen. nov., isolated from a red alga.</title>
        <authorList>
            <person name="Nedashkovskaya O.I."/>
            <person name="Otstavnykh N.Y."/>
            <person name="Bystritskaya E.P."/>
            <person name="Balabanova L.A."/>
            <person name="Isaeva M.P."/>
        </authorList>
    </citation>
    <scope>NUCLEOTIDE SEQUENCE</scope>
    <source>
        <strain evidence="3">KCTC 52189</strain>
    </source>
</reference>
<sequence length="195" mass="21503">MLALTRIFALIGLVTVGLGIWVGPQLWAYKTAFDGFDDKAFDTYKAMADQLAETGNAAAATVWTAKVADGLTFEEVDESIKAVAIDRNIRGVGELPLGDQVSAMQGEDWRKLNIYLYCNPLTAAKMIEHDISYAAYLPCRVSLVEDENGELWITTLNMDMMIHGGKPLPPELLEEALEVKDIMQDILDRAAEGDF</sequence>
<dbReference type="Gene3D" id="3.30.310.70">
    <property type="entry name" value="TT1751-like domain"/>
    <property type="match status" value="1"/>
</dbReference>
<dbReference type="AlphaFoldDB" id="A0AAE3W967"/>
<keyword evidence="1" id="KW-0812">Transmembrane</keyword>
<protein>
    <submittedName>
        <fullName evidence="3">DUF302 domain-containing protein</fullName>
    </submittedName>
</protein>